<feature type="transmembrane region" description="Helical" evidence="7">
    <location>
        <begin position="321"/>
        <end position="339"/>
    </location>
</feature>
<sequence>MNENDSATGQTGAPYPQGAPGPQGAAGPQGAPGPQGAATPGLQQFFATIRRQGIVRTEDRWFGGVAGGIARRLGIDVTVVRGLLALTLLVSGAGFVVYALAWVLLPEEKDGRIHAEETLQGRFDGAVLGAGLAFVLGITWGGQDWLGWNEGAWFNALVWIAVNVAIIGLVWVAVRDHQRAKNAGAPGWTPAAGSAADGAGAWAATSGYPTTSTHPTPPIYPTPSATTSDTAPPAATRPTWAAAPGPAWVPPPVVVPARSGPGATTVGAVFGVTALTAAVLLGLSRTGAYDGPVALPAIAAFIGLCGVGIVVAGLRGRTSGSLSFWAVIACLFALPTAGLQQVDLDWGDATRVGVGDATFTPANVSSAEDGYVMGAGNWTIDLRELPAAWSGAVEIPASFGAGELEVIVPEGTAWEADVALLAGKVSVHDSDGEVRKTQDGVLHPGLTFASADVEAGATPTVVLDLQGGAGEIRIIEEES</sequence>
<dbReference type="Pfam" id="PF04024">
    <property type="entry name" value="PspC"/>
    <property type="match status" value="1"/>
</dbReference>
<dbReference type="Proteomes" id="UP000198520">
    <property type="component" value="Unassembled WGS sequence"/>
</dbReference>
<dbReference type="InterPro" id="IPR007168">
    <property type="entry name" value="Phageshock_PspC_N"/>
</dbReference>
<feature type="transmembrane region" description="Helical" evidence="7">
    <location>
        <begin position="293"/>
        <end position="314"/>
    </location>
</feature>
<feature type="transmembrane region" description="Helical" evidence="7">
    <location>
        <begin position="262"/>
        <end position="281"/>
    </location>
</feature>
<dbReference type="RefSeq" id="WP_093374726.1">
    <property type="nucleotide sequence ID" value="NZ_BNAN01000001.1"/>
</dbReference>
<feature type="region of interest" description="Disordered" evidence="6">
    <location>
        <begin position="1"/>
        <end position="38"/>
    </location>
</feature>
<evidence type="ECO:0000256" key="4">
    <source>
        <dbReference type="ARBA" id="ARBA00022989"/>
    </source>
</evidence>
<evidence type="ECO:0000259" key="8">
    <source>
        <dbReference type="Pfam" id="PF04024"/>
    </source>
</evidence>
<dbReference type="EMBL" id="FONZ01000001">
    <property type="protein sequence ID" value="SFE77994.1"/>
    <property type="molecule type" value="Genomic_DNA"/>
</dbReference>
<evidence type="ECO:0000313" key="10">
    <source>
        <dbReference type="Proteomes" id="UP000198520"/>
    </source>
</evidence>
<reference evidence="10" key="1">
    <citation type="submission" date="2016-10" db="EMBL/GenBank/DDBJ databases">
        <authorList>
            <person name="Varghese N."/>
            <person name="Submissions S."/>
        </authorList>
    </citation>
    <scope>NUCLEOTIDE SEQUENCE [LARGE SCALE GENOMIC DNA]</scope>
    <source>
        <strain evidence="10">DSM 19083</strain>
    </source>
</reference>
<feature type="transmembrane region" description="Helical" evidence="7">
    <location>
        <begin position="83"/>
        <end position="105"/>
    </location>
</feature>
<dbReference type="Gene3D" id="1.20.5.320">
    <property type="entry name" value="6-Phosphogluconate Dehydrogenase, domain 3"/>
    <property type="match status" value="1"/>
</dbReference>
<dbReference type="PANTHER" id="PTHR33885:SF3">
    <property type="entry name" value="PHAGE SHOCK PROTEIN C"/>
    <property type="match status" value="1"/>
</dbReference>
<keyword evidence="2" id="KW-1003">Cell membrane</keyword>
<feature type="domain" description="Phage shock protein PspC N-terminal" evidence="8">
    <location>
        <begin position="55"/>
        <end position="108"/>
    </location>
</feature>
<gene>
    <name evidence="9" type="ORF">SAMN04488035_0493</name>
</gene>
<evidence type="ECO:0000256" key="3">
    <source>
        <dbReference type="ARBA" id="ARBA00022692"/>
    </source>
</evidence>
<keyword evidence="4 7" id="KW-1133">Transmembrane helix</keyword>
<feature type="compositionally biased region" description="Low complexity" evidence="6">
    <location>
        <begin position="9"/>
        <end position="38"/>
    </location>
</feature>
<evidence type="ECO:0000256" key="2">
    <source>
        <dbReference type="ARBA" id="ARBA00022475"/>
    </source>
</evidence>
<dbReference type="STRING" id="285351.SAMN04488035_0493"/>
<keyword evidence="10" id="KW-1185">Reference proteome</keyword>
<evidence type="ECO:0000256" key="7">
    <source>
        <dbReference type="SAM" id="Phobius"/>
    </source>
</evidence>
<name>A0A1I2DBU3_9MICO</name>
<accession>A0A1I2DBU3</accession>
<dbReference type="OrthoDB" id="7359894at2"/>
<dbReference type="GO" id="GO:0005886">
    <property type="term" value="C:plasma membrane"/>
    <property type="evidence" value="ECO:0007669"/>
    <property type="project" value="UniProtKB-SubCell"/>
</dbReference>
<feature type="transmembrane region" description="Helical" evidence="7">
    <location>
        <begin position="152"/>
        <end position="174"/>
    </location>
</feature>
<keyword evidence="5 7" id="KW-0472">Membrane</keyword>
<feature type="region of interest" description="Disordered" evidence="6">
    <location>
        <begin position="206"/>
        <end position="242"/>
    </location>
</feature>
<dbReference type="InterPro" id="IPR052027">
    <property type="entry name" value="PspC"/>
</dbReference>
<dbReference type="AlphaFoldDB" id="A0A1I2DBU3"/>
<keyword evidence="3 7" id="KW-0812">Transmembrane</keyword>
<evidence type="ECO:0000256" key="6">
    <source>
        <dbReference type="SAM" id="MobiDB-lite"/>
    </source>
</evidence>
<comment type="subcellular location">
    <subcellularLocation>
        <location evidence="1">Cell membrane</location>
        <topology evidence="1">Single-pass membrane protein</topology>
    </subcellularLocation>
</comment>
<evidence type="ECO:0000313" key="9">
    <source>
        <dbReference type="EMBL" id="SFE77994.1"/>
    </source>
</evidence>
<evidence type="ECO:0000256" key="1">
    <source>
        <dbReference type="ARBA" id="ARBA00004162"/>
    </source>
</evidence>
<organism evidence="9 10">
    <name type="scientific">Flavimobilis marinus</name>
    <dbReference type="NCBI Taxonomy" id="285351"/>
    <lineage>
        <taxon>Bacteria</taxon>
        <taxon>Bacillati</taxon>
        <taxon>Actinomycetota</taxon>
        <taxon>Actinomycetes</taxon>
        <taxon>Micrococcales</taxon>
        <taxon>Jonesiaceae</taxon>
        <taxon>Flavimobilis</taxon>
    </lineage>
</organism>
<proteinExistence type="predicted"/>
<feature type="transmembrane region" description="Helical" evidence="7">
    <location>
        <begin position="126"/>
        <end position="146"/>
    </location>
</feature>
<evidence type="ECO:0000256" key="5">
    <source>
        <dbReference type="ARBA" id="ARBA00023136"/>
    </source>
</evidence>
<dbReference type="PANTHER" id="PTHR33885">
    <property type="entry name" value="PHAGE SHOCK PROTEIN C"/>
    <property type="match status" value="1"/>
</dbReference>
<protein>
    <submittedName>
        <fullName evidence="9">Phage shock protein C (PspC) family protein</fullName>
    </submittedName>
</protein>
<feature type="compositionally biased region" description="Low complexity" evidence="6">
    <location>
        <begin position="222"/>
        <end position="242"/>
    </location>
</feature>